<reference evidence="7 8" key="1">
    <citation type="journal article" date="2017" name="Genome Announc.">
        <title>Complete Genome Sequences of Two Acetylene-Fermenting Pelobacter acetylenicus Strains.</title>
        <authorList>
            <person name="Sutton J.M."/>
            <person name="Baesman S.M."/>
            <person name="Fierst J.L."/>
            <person name="Poret-Peterson A.T."/>
            <person name="Oremland R.S."/>
            <person name="Dunlap D.S."/>
            <person name="Akob D.M."/>
        </authorList>
    </citation>
    <scope>NUCLEOTIDE SEQUENCE [LARGE SCALE GENOMIC DNA]</scope>
    <source>
        <strain evidence="7 8">SFB93</strain>
    </source>
</reference>
<evidence type="ECO:0000256" key="5">
    <source>
        <dbReference type="ARBA" id="ARBA00023136"/>
    </source>
</evidence>
<dbReference type="AlphaFoldDB" id="A0A1L3GSW5"/>
<keyword evidence="4 6" id="KW-1133">Transmembrane helix</keyword>
<sequence>MMLAVFVSTIELGVILFQELMKPPKYLLDVKEMLEVFGFFLMVLIGLELLESIRAYLQEHRVPAKVVVLVALVAVSRKIIILDYKETSSEMLYGMSAVILSLSIAYFLVRRALHWKIPVTHSPPEACKIMKEGAREPDTDR</sequence>
<evidence type="ECO:0000256" key="6">
    <source>
        <dbReference type="SAM" id="Phobius"/>
    </source>
</evidence>
<keyword evidence="2" id="KW-1003">Cell membrane</keyword>
<keyword evidence="3 6" id="KW-0812">Transmembrane</keyword>
<dbReference type="Proteomes" id="UP000182517">
    <property type="component" value="Chromosome"/>
</dbReference>
<feature type="transmembrane region" description="Helical" evidence="6">
    <location>
        <begin position="92"/>
        <end position="109"/>
    </location>
</feature>
<comment type="subcellular location">
    <subcellularLocation>
        <location evidence="1">Cell membrane</location>
        <topology evidence="1">Multi-pass membrane protein</topology>
    </subcellularLocation>
</comment>
<dbReference type="EMBL" id="CP015519">
    <property type="protein sequence ID" value="APG29044.1"/>
    <property type="molecule type" value="Genomic_DNA"/>
</dbReference>
<accession>A0A1L3GSW5</accession>
<feature type="transmembrane region" description="Helical" evidence="6">
    <location>
        <begin position="62"/>
        <end position="80"/>
    </location>
</feature>
<dbReference type="GO" id="GO:0005886">
    <property type="term" value="C:plasma membrane"/>
    <property type="evidence" value="ECO:0007669"/>
    <property type="project" value="UniProtKB-SubCell"/>
</dbReference>
<name>A0A1L3GSW5_9BACT</name>
<keyword evidence="5 6" id="KW-0472">Membrane</keyword>
<proteinExistence type="predicted"/>
<feature type="transmembrane region" description="Helical" evidence="6">
    <location>
        <begin position="33"/>
        <end position="50"/>
    </location>
</feature>
<evidence type="ECO:0000256" key="1">
    <source>
        <dbReference type="ARBA" id="ARBA00004651"/>
    </source>
</evidence>
<gene>
    <name evidence="7" type="ORF">A7E78_06470</name>
</gene>
<evidence type="ECO:0000256" key="3">
    <source>
        <dbReference type="ARBA" id="ARBA00022692"/>
    </source>
</evidence>
<keyword evidence="8" id="KW-1185">Reference proteome</keyword>
<evidence type="ECO:0000313" key="7">
    <source>
        <dbReference type="EMBL" id="APG29044.1"/>
    </source>
</evidence>
<evidence type="ECO:0000256" key="2">
    <source>
        <dbReference type="ARBA" id="ARBA00022475"/>
    </source>
</evidence>
<evidence type="ECO:0000313" key="8">
    <source>
        <dbReference type="Proteomes" id="UP000182517"/>
    </source>
</evidence>
<dbReference type="Pfam" id="PF06146">
    <property type="entry name" value="PsiE"/>
    <property type="match status" value="1"/>
</dbReference>
<organism evidence="7 8">
    <name type="scientific">Syntrophotalea acetylenivorans</name>
    <dbReference type="NCBI Taxonomy" id="1842532"/>
    <lineage>
        <taxon>Bacteria</taxon>
        <taxon>Pseudomonadati</taxon>
        <taxon>Thermodesulfobacteriota</taxon>
        <taxon>Desulfuromonadia</taxon>
        <taxon>Desulfuromonadales</taxon>
        <taxon>Syntrophotaleaceae</taxon>
        <taxon>Syntrophotalea</taxon>
    </lineage>
</organism>
<protein>
    <submittedName>
        <fullName evidence="7">Phosphate-starvation-inducible E-like protein</fullName>
    </submittedName>
</protein>
<evidence type="ECO:0000256" key="4">
    <source>
        <dbReference type="ARBA" id="ARBA00022989"/>
    </source>
</evidence>
<dbReference type="KEGG" id="pef:A7E78_06470"/>
<dbReference type="STRING" id="1842532.A7E78_06470"/>
<dbReference type="InterPro" id="IPR020948">
    <property type="entry name" value="P_starv_induced_PsiE-like"/>
</dbReference>